<dbReference type="SUPFAM" id="SSF57850">
    <property type="entry name" value="RING/U-box"/>
    <property type="match status" value="1"/>
</dbReference>
<feature type="domain" description="RING-type" evidence="2">
    <location>
        <begin position="41"/>
        <end position="102"/>
    </location>
</feature>
<evidence type="ECO:0000313" key="3">
    <source>
        <dbReference type="EMBL" id="KAF4977462.1"/>
    </source>
</evidence>
<protein>
    <recommendedName>
        <fullName evidence="2">RING-type domain-containing protein</fullName>
    </recommendedName>
</protein>
<reference evidence="3" key="1">
    <citation type="journal article" date="2020" name="BMC Genomics">
        <title>Correction to: Identification and distribution of gene clusters required for synthesis of sphingolipid metabolism inhibitors in diverse species of the filamentous fungus Fusarium.</title>
        <authorList>
            <person name="Kim H.S."/>
            <person name="Lohmar J.M."/>
            <person name="Busman M."/>
            <person name="Brown D.W."/>
            <person name="Naumann T.A."/>
            <person name="Divon H.H."/>
            <person name="Lysoe E."/>
            <person name="Uhlig S."/>
            <person name="Proctor R.H."/>
        </authorList>
    </citation>
    <scope>NUCLEOTIDE SEQUENCE</scope>
    <source>
        <strain evidence="3">NRRL 22465</strain>
    </source>
</reference>
<keyword evidence="1" id="KW-0863">Zinc-finger</keyword>
<dbReference type="InterPro" id="IPR001841">
    <property type="entry name" value="Znf_RING"/>
</dbReference>
<dbReference type="Gene3D" id="3.30.40.10">
    <property type="entry name" value="Zinc/RING finger domain, C3HC4 (zinc finger)"/>
    <property type="match status" value="1"/>
</dbReference>
<name>A0A8H4UJJ1_9HYPO</name>
<dbReference type="EMBL" id="JABEYC010000435">
    <property type="protein sequence ID" value="KAF4977462.1"/>
    <property type="molecule type" value="Genomic_DNA"/>
</dbReference>
<dbReference type="InterPro" id="IPR013083">
    <property type="entry name" value="Znf_RING/FYVE/PHD"/>
</dbReference>
<dbReference type="OrthoDB" id="8062037at2759"/>
<keyword evidence="1" id="KW-0479">Metal-binding</keyword>
<sequence>MSAEASTNAPTGELINETFWPTLREILTKDPSGMERLSLECMVCYEPMTMEKNQNPLMSCIVPKSISGHAARILPCGHMIGHDCVIRLIEEGNAVQNCPVCRANISHPSCKHLHHGELMPSEVERFHSPPFTLPSGGSIIHPECWSCDMMAMLSTFWIILVMSIGRTDMSESQGIGFKVMLDGNPLFSTSTREGSPGENIALPDFERDILRVLLARSAAGRGRSWQELEAVGLHFQTFICDIEEERQAFEEDETAEWRAFGRKRVAIWVLRDTLRDMKHNGLSYLRH</sequence>
<evidence type="ECO:0000313" key="4">
    <source>
        <dbReference type="Proteomes" id="UP000635477"/>
    </source>
</evidence>
<dbReference type="AlphaFoldDB" id="A0A8H4UJJ1"/>
<dbReference type="GO" id="GO:0008270">
    <property type="term" value="F:zinc ion binding"/>
    <property type="evidence" value="ECO:0007669"/>
    <property type="project" value="UniProtKB-KW"/>
</dbReference>
<comment type="caution">
    <text evidence="3">The sequence shown here is derived from an EMBL/GenBank/DDBJ whole genome shotgun (WGS) entry which is preliminary data.</text>
</comment>
<evidence type="ECO:0000259" key="2">
    <source>
        <dbReference type="PROSITE" id="PS50089"/>
    </source>
</evidence>
<keyword evidence="1" id="KW-0862">Zinc</keyword>
<accession>A0A8H4UJJ1</accession>
<evidence type="ECO:0000256" key="1">
    <source>
        <dbReference type="PROSITE-ProRule" id="PRU00175"/>
    </source>
</evidence>
<organism evidence="3 4">
    <name type="scientific">Fusarium zealandicum</name>
    <dbReference type="NCBI Taxonomy" id="1053134"/>
    <lineage>
        <taxon>Eukaryota</taxon>
        <taxon>Fungi</taxon>
        <taxon>Dikarya</taxon>
        <taxon>Ascomycota</taxon>
        <taxon>Pezizomycotina</taxon>
        <taxon>Sordariomycetes</taxon>
        <taxon>Hypocreomycetidae</taxon>
        <taxon>Hypocreales</taxon>
        <taxon>Nectriaceae</taxon>
        <taxon>Fusarium</taxon>
        <taxon>Fusarium staphyleae species complex</taxon>
    </lineage>
</organism>
<proteinExistence type="predicted"/>
<gene>
    <name evidence="3" type="ORF">FZEAL_6026</name>
</gene>
<keyword evidence="4" id="KW-1185">Reference proteome</keyword>
<dbReference type="PROSITE" id="PS50089">
    <property type="entry name" value="ZF_RING_2"/>
    <property type="match status" value="1"/>
</dbReference>
<reference evidence="3" key="2">
    <citation type="submission" date="2020-05" db="EMBL/GenBank/DDBJ databases">
        <authorList>
            <person name="Kim H.-S."/>
            <person name="Proctor R.H."/>
            <person name="Brown D.W."/>
        </authorList>
    </citation>
    <scope>NUCLEOTIDE SEQUENCE</scope>
    <source>
        <strain evidence="3">NRRL 22465</strain>
    </source>
</reference>
<dbReference type="Proteomes" id="UP000635477">
    <property type="component" value="Unassembled WGS sequence"/>
</dbReference>